<feature type="transmembrane region" description="Helical" evidence="1">
    <location>
        <begin position="59"/>
        <end position="81"/>
    </location>
</feature>
<gene>
    <name evidence="2" type="ORF">AsAng_0015740</name>
</gene>
<evidence type="ECO:0000313" key="3">
    <source>
        <dbReference type="Proteomes" id="UP001060919"/>
    </source>
</evidence>
<dbReference type="EMBL" id="AP026867">
    <property type="protein sequence ID" value="BDS10864.1"/>
    <property type="molecule type" value="Genomic_DNA"/>
</dbReference>
<organism evidence="2 3">
    <name type="scientific">Aureispira anguillae</name>
    <dbReference type="NCBI Taxonomy" id="2864201"/>
    <lineage>
        <taxon>Bacteria</taxon>
        <taxon>Pseudomonadati</taxon>
        <taxon>Bacteroidota</taxon>
        <taxon>Saprospiria</taxon>
        <taxon>Saprospirales</taxon>
        <taxon>Saprospiraceae</taxon>
        <taxon>Aureispira</taxon>
    </lineage>
</organism>
<keyword evidence="1" id="KW-1133">Transmembrane helix</keyword>
<dbReference type="RefSeq" id="WP_264792121.1">
    <property type="nucleotide sequence ID" value="NZ_AP026867.1"/>
</dbReference>
<accession>A0A915YD44</accession>
<evidence type="ECO:0000256" key="1">
    <source>
        <dbReference type="SAM" id="Phobius"/>
    </source>
</evidence>
<protein>
    <submittedName>
        <fullName evidence="2">Uncharacterized protein</fullName>
    </submittedName>
</protein>
<keyword evidence="1" id="KW-0812">Transmembrane</keyword>
<evidence type="ECO:0000313" key="2">
    <source>
        <dbReference type="EMBL" id="BDS10864.1"/>
    </source>
</evidence>
<dbReference type="Proteomes" id="UP001060919">
    <property type="component" value="Chromosome"/>
</dbReference>
<feature type="transmembrane region" description="Helical" evidence="1">
    <location>
        <begin position="7"/>
        <end position="24"/>
    </location>
</feature>
<keyword evidence="3" id="KW-1185">Reference proteome</keyword>
<keyword evidence="1" id="KW-0472">Membrane</keyword>
<sequence length="114" mass="13536">MKEISKALFTFFVGLFNVGIYNLSDGMDSLLLALHKNGVERQANELLRLYQLVEHQQEILVILDVFKCLFMLISIVFLFIVNQPRICRFFTAVYRKMQQFYRFLKRKFQTSSRG</sequence>
<dbReference type="KEGG" id="aup:AsAng_0015740"/>
<dbReference type="AlphaFoldDB" id="A0A915YD44"/>
<proteinExistence type="predicted"/>
<name>A0A915YD44_9BACT</name>
<reference evidence="2" key="1">
    <citation type="submission" date="2022-09" db="EMBL/GenBank/DDBJ databases">
        <title>Aureispira anguillicida sp. nov., isolated from Leptocephalus of Japanese eel Anguilla japonica.</title>
        <authorList>
            <person name="Yuasa K."/>
            <person name="Mekata T."/>
            <person name="Ikunari K."/>
        </authorList>
    </citation>
    <scope>NUCLEOTIDE SEQUENCE</scope>
    <source>
        <strain evidence="2">EL160426</strain>
    </source>
</reference>